<evidence type="ECO:0000313" key="3">
    <source>
        <dbReference type="Proteomes" id="UP000215059"/>
    </source>
</evidence>
<comment type="caution">
    <text evidence="2">The sequence shown here is derived from an EMBL/GenBank/DDBJ whole genome shotgun (WGS) entry which is preliminary data.</text>
</comment>
<dbReference type="OrthoDB" id="9775096at2"/>
<dbReference type="AlphaFoldDB" id="A0A235F5M2"/>
<dbReference type="SUPFAM" id="SSF56601">
    <property type="entry name" value="beta-lactamase/transpeptidase-like"/>
    <property type="match status" value="1"/>
</dbReference>
<feature type="domain" description="Beta-lactamase class A catalytic" evidence="1">
    <location>
        <begin position="26"/>
        <end position="222"/>
    </location>
</feature>
<dbReference type="EMBL" id="NOII01000011">
    <property type="protein sequence ID" value="OYD56522.1"/>
    <property type="molecule type" value="Genomic_DNA"/>
</dbReference>
<dbReference type="GO" id="GO:0030655">
    <property type="term" value="P:beta-lactam antibiotic catabolic process"/>
    <property type="evidence" value="ECO:0007669"/>
    <property type="project" value="InterPro"/>
</dbReference>
<dbReference type="InterPro" id="IPR012338">
    <property type="entry name" value="Beta-lactam/transpept-like"/>
</dbReference>
<organism evidence="2 3">
    <name type="scientific">Fictibacillus aquaticus</name>
    <dbReference type="NCBI Taxonomy" id="2021314"/>
    <lineage>
        <taxon>Bacteria</taxon>
        <taxon>Bacillati</taxon>
        <taxon>Bacillota</taxon>
        <taxon>Bacilli</taxon>
        <taxon>Bacillales</taxon>
        <taxon>Fictibacillaceae</taxon>
        <taxon>Fictibacillus</taxon>
    </lineage>
</organism>
<dbReference type="InterPro" id="IPR045155">
    <property type="entry name" value="Beta-lactam_cat"/>
</dbReference>
<dbReference type="Pfam" id="PF13354">
    <property type="entry name" value="Beta-lactamase2"/>
    <property type="match status" value="1"/>
</dbReference>
<sequence>MEDFSEYIKEMVSSFNGNASIMIEGKMNAEWNSSLRVRSASLIKLAVMLEVFRQAEQGSLSLTAPIKVSSHCMTGGSGVLKTLEVDRTFSILELVTLMITVSDNSATNKLIDLIGINRINSFCKDIGCCETVIQRRMMDLHSDKDNWTSARDTVTMLKQILRSPFQNEMLSILCSQQFRHKLPALMNPCLAVGSKTGELPGLEHDAAIIVKDEGEPVIAAVLLSDFKNSNDAIMLHRNIGELLSKFMMNNLS</sequence>
<proteinExistence type="predicted"/>
<dbReference type="PANTHER" id="PTHR35333">
    <property type="entry name" value="BETA-LACTAMASE"/>
    <property type="match status" value="1"/>
</dbReference>
<accession>A0A235F5M2</accession>
<gene>
    <name evidence="2" type="ORF">CGZ90_16045</name>
</gene>
<evidence type="ECO:0000259" key="1">
    <source>
        <dbReference type="Pfam" id="PF13354"/>
    </source>
</evidence>
<dbReference type="GO" id="GO:0008800">
    <property type="term" value="F:beta-lactamase activity"/>
    <property type="evidence" value="ECO:0007669"/>
    <property type="project" value="InterPro"/>
</dbReference>
<evidence type="ECO:0000313" key="2">
    <source>
        <dbReference type="EMBL" id="OYD56522.1"/>
    </source>
</evidence>
<reference evidence="2 3" key="1">
    <citation type="submission" date="2017-07" db="EMBL/GenBank/DDBJ databases">
        <title>Fictibacillus sp. nov. GDSW-R2A3 Genome sequencing and assembly.</title>
        <authorList>
            <person name="Mayilraj S."/>
        </authorList>
    </citation>
    <scope>NUCLEOTIDE SEQUENCE [LARGE SCALE GENOMIC DNA]</scope>
    <source>
        <strain evidence="2 3">GDSW-R2A3</strain>
    </source>
</reference>
<protein>
    <recommendedName>
        <fullName evidence="1">Beta-lactamase class A catalytic domain-containing protein</fullName>
    </recommendedName>
</protein>
<keyword evidence="3" id="KW-1185">Reference proteome</keyword>
<dbReference type="Gene3D" id="3.40.710.10">
    <property type="entry name" value="DD-peptidase/beta-lactamase superfamily"/>
    <property type="match status" value="1"/>
</dbReference>
<dbReference type="InterPro" id="IPR000871">
    <property type="entry name" value="Beta-lactam_class-A"/>
</dbReference>
<dbReference type="Proteomes" id="UP000215059">
    <property type="component" value="Unassembled WGS sequence"/>
</dbReference>
<dbReference type="PANTHER" id="PTHR35333:SF3">
    <property type="entry name" value="BETA-LACTAMASE-TYPE TRANSPEPTIDASE FOLD CONTAINING PROTEIN"/>
    <property type="match status" value="1"/>
</dbReference>
<dbReference type="GO" id="GO:0046677">
    <property type="term" value="P:response to antibiotic"/>
    <property type="evidence" value="ECO:0007669"/>
    <property type="project" value="InterPro"/>
</dbReference>
<name>A0A235F5M2_9BACL</name>